<name>A0A6C2U4S6_PONDE</name>
<evidence type="ECO:0000313" key="1">
    <source>
        <dbReference type="EMBL" id="VGO14980.1"/>
    </source>
</evidence>
<reference evidence="1 2" key="1">
    <citation type="submission" date="2019-04" db="EMBL/GenBank/DDBJ databases">
        <authorList>
            <person name="Van Vliet M D."/>
        </authorList>
    </citation>
    <scope>NUCLEOTIDE SEQUENCE [LARGE SCALE GENOMIC DNA]</scope>
    <source>
        <strain evidence="1 2">F1</strain>
    </source>
</reference>
<gene>
    <name evidence="1" type="ORF">PDESU_03560</name>
</gene>
<evidence type="ECO:0000313" key="2">
    <source>
        <dbReference type="Proteomes" id="UP000366872"/>
    </source>
</evidence>
<accession>A0A6C2U4S6</accession>
<dbReference type="Proteomes" id="UP000366872">
    <property type="component" value="Unassembled WGS sequence"/>
</dbReference>
<keyword evidence="2" id="KW-1185">Reference proteome</keyword>
<dbReference type="EMBL" id="CAAHFG010000002">
    <property type="protein sequence ID" value="VGO14980.1"/>
    <property type="molecule type" value="Genomic_DNA"/>
</dbReference>
<sequence>MKQDELAQLVDEFGRTADSVFELGAMLGFLEERTAKKVDEKEVFDLAASSIYLFESWAGLMSAKFIPRRRFFQGAEFRITPLKEEVEGGFLFPGHRFMPFICRDIFPADAWLLQADGSAPHVKRIDFPMPLAMNALCFFGREGALGYLASDEPGNAGQSEAVSVSVFDLRDFYLENHFKPGDSIMVKVLDWLQGVFSIAHAPAEDSLADTRDWTRAMRGAYERMQAELGAEGDCYEQFAIMMLLGAEDGRYPLMKQPPLSLAAFFNLQQDIVVKPLADRAVLCAADAEPEEKALLDFFDLDDDGVEPSMLDGYFKELGLSLSEGDAEAYMRDALFHGENNPDKVLDRVTAGRALFFKSADDQDMFHDLWLELWEDVELLYSETDDPFAETRSQLLSINDKCFAVVRELDKRGALGEVLKNPVFLRFGQLTASMSAMLVLLNCVGEVQTVSRKQLDEMMGAVVPALESLIEQLSKS</sequence>
<organism evidence="1 2">
    <name type="scientific">Pontiella desulfatans</name>
    <dbReference type="NCBI Taxonomy" id="2750659"/>
    <lineage>
        <taxon>Bacteria</taxon>
        <taxon>Pseudomonadati</taxon>
        <taxon>Kiritimatiellota</taxon>
        <taxon>Kiritimatiellia</taxon>
        <taxon>Kiritimatiellales</taxon>
        <taxon>Pontiellaceae</taxon>
        <taxon>Pontiella</taxon>
    </lineage>
</organism>
<protein>
    <submittedName>
        <fullName evidence="1">Uncharacterized protein</fullName>
    </submittedName>
</protein>
<dbReference type="AlphaFoldDB" id="A0A6C2U4S6"/>
<proteinExistence type="predicted"/>
<dbReference type="RefSeq" id="WP_136080598.1">
    <property type="nucleotide sequence ID" value="NZ_CAAHFG010000002.1"/>
</dbReference>